<organism evidence="3 4">
    <name type="scientific">Lujinxingia sediminis</name>
    <dbReference type="NCBI Taxonomy" id="2480984"/>
    <lineage>
        <taxon>Bacteria</taxon>
        <taxon>Deltaproteobacteria</taxon>
        <taxon>Bradymonadales</taxon>
        <taxon>Lujinxingiaceae</taxon>
        <taxon>Lujinxingia</taxon>
    </lineage>
</organism>
<accession>A0ABY0CP79</accession>
<keyword evidence="2" id="KW-0732">Signal</keyword>
<sequence length="728" mass="78322">MRRPLSTLLIALLPLALGSLTLTACGADEGPNTTGQDTDVETDAGDEPDVEPQPAEWEAPAEVRVSVTPTRQAYAVGSRITPTATVYDGLNRRISPAVRWLVTPAEFVEKDGDENRWFVRQEGPVTFKACVDREDGEAICGSRITMVDAGPPTVTLESPLPGAQLLAAEHPTIEVSGQVTDPNPIVSVHVNGQAIELDEDGHFSTTFEPRVGLNAVNVTAFDGLHDREGYAEANFIWAPAYHPADVDGSVTLDDGLILNLGQNFFDDSQPLEILSEAQVATDDLADILYLVLRYLDLTSQLPDPVVDSSALTLRILDVAVNEPRVEIDVTDEGLQLFAQIPNLVATTAGGLEFNDQSLSLDGELSASLAVFAEISVAKTSAEAPFEVELERFELALEQATPNFVSPEVNAVFELANSALRTSLESIILESVNLSFIDSLPALLLDVFTSLEGAISEQSFELDLGTGQPVALNFNGQISQLAPVYREGLDGIVQARLSTGVAPLFAESPGVPLLSAPTSALPYFQSSRLQIGLNTALVNGIFHSLWNAGLLTMDISEMIPAPFNTLVQAAQIDGKLPPLVAPPQNGEPYDLMIYLGQLEIEMTWPDRVDRFGARIKVGANMGLSGGEIGITLAEEPDIHMWLISSTMDEPQLTADMLEQLMYDQLWPEIEGAFGEGLSFAVPAPDLGALGEFSPALADLQLTLQQSQPLATRQGFLMVDATFRGELWLP</sequence>
<reference evidence="3 4" key="1">
    <citation type="submission" date="2019-01" db="EMBL/GenBank/DDBJ databases">
        <title>Lujinxingia litoralis gen. nov., sp. nov. and Lujinxingia sediminis gen. nov., sp. nov., new members in the order Bradymonadales, isolated from coastal sediment.</title>
        <authorList>
            <person name="Li C.-M."/>
        </authorList>
    </citation>
    <scope>NUCLEOTIDE SEQUENCE [LARGE SCALE GENOMIC DNA]</scope>
    <source>
        <strain evidence="3 4">SEH01</strain>
    </source>
</reference>
<evidence type="ECO:0000313" key="3">
    <source>
        <dbReference type="EMBL" id="RVU41478.1"/>
    </source>
</evidence>
<dbReference type="EMBL" id="SADD01000017">
    <property type="protein sequence ID" value="RVU41478.1"/>
    <property type="molecule type" value="Genomic_DNA"/>
</dbReference>
<dbReference type="InterPro" id="IPR013783">
    <property type="entry name" value="Ig-like_fold"/>
</dbReference>
<feature type="signal peptide" evidence="2">
    <location>
        <begin position="1"/>
        <end position="26"/>
    </location>
</feature>
<name>A0ABY0CP79_9DELT</name>
<comment type="caution">
    <text evidence="3">The sequence shown here is derived from an EMBL/GenBank/DDBJ whole genome shotgun (WGS) entry which is preliminary data.</text>
</comment>
<dbReference type="Gene3D" id="2.60.40.10">
    <property type="entry name" value="Immunoglobulins"/>
    <property type="match status" value="1"/>
</dbReference>
<protein>
    <recommendedName>
        <fullName evidence="5">DUF4403 family protein</fullName>
    </recommendedName>
</protein>
<gene>
    <name evidence="3" type="ORF">EA187_18575</name>
</gene>
<feature type="chain" id="PRO_5046878344" description="DUF4403 family protein" evidence="2">
    <location>
        <begin position="27"/>
        <end position="728"/>
    </location>
</feature>
<dbReference type="Proteomes" id="UP000282926">
    <property type="component" value="Unassembled WGS sequence"/>
</dbReference>
<evidence type="ECO:0000256" key="1">
    <source>
        <dbReference type="SAM" id="MobiDB-lite"/>
    </source>
</evidence>
<dbReference type="PROSITE" id="PS51257">
    <property type="entry name" value="PROKAR_LIPOPROTEIN"/>
    <property type="match status" value="1"/>
</dbReference>
<proteinExistence type="predicted"/>
<dbReference type="RefSeq" id="WP_127781239.1">
    <property type="nucleotide sequence ID" value="NZ_SADD01000017.1"/>
</dbReference>
<evidence type="ECO:0000256" key="2">
    <source>
        <dbReference type="SAM" id="SignalP"/>
    </source>
</evidence>
<keyword evidence="4" id="KW-1185">Reference proteome</keyword>
<feature type="region of interest" description="Disordered" evidence="1">
    <location>
        <begin position="27"/>
        <end position="58"/>
    </location>
</feature>
<evidence type="ECO:0000313" key="4">
    <source>
        <dbReference type="Proteomes" id="UP000282926"/>
    </source>
</evidence>
<evidence type="ECO:0008006" key="5">
    <source>
        <dbReference type="Google" id="ProtNLM"/>
    </source>
</evidence>
<feature type="compositionally biased region" description="Acidic residues" evidence="1">
    <location>
        <begin position="38"/>
        <end position="50"/>
    </location>
</feature>